<evidence type="ECO:0000313" key="7">
    <source>
        <dbReference type="EMBL" id="MBX8632513.1"/>
    </source>
</evidence>
<evidence type="ECO:0000256" key="1">
    <source>
        <dbReference type="ARBA" id="ARBA00004141"/>
    </source>
</evidence>
<evidence type="ECO:0000256" key="2">
    <source>
        <dbReference type="ARBA" id="ARBA00022692"/>
    </source>
</evidence>
<dbReference type="AlphaFoldDB" id="A0A8J7YTR4"/>
<feature type="transmembrane region" description="Helical" evidence="5">
    <location>
        <begin position="175"/>
        <end position="193"/>
    </location>
</feature>
<dbReference type="PANTHER" id="PTHR43394:SF1">
    <property type="entry name" value="ATP-BINDING CASSETTE SUB-FAMILY B MEMBER 10, MITOCHONDRIAL"/>
    <property type="match status" value="1"/>
</dbReference>
<protein>
    <submittedName>
        <fullName evidence="7">ABC transporter ATP-binding protein</fullName>
    </submittedName>
</protein>
<dbReference type="PANTHER" id="PTHR43394">
    <property type="entry name" value="ATP-DEPENDENT PERMEASE MDL1, MITOCHONDRIAL"/>
    <property type="match status" value="1"/>
</dbReference>
<proteinExistence type="predicted"/>
<dbReference type="EMBL" id="JAGVSJ010000032">
    <property type="protein sequence ID" value="MBX8632513.1"/>
    <property type="molecule type" value="Genomic_DNA"/>
</dbReference>
<organism evidence="7 8">
    <name type="scientific">Candidatus Sysuiplasma superficiale</name>
    <dbReference type="NCBI Taxonomy" id="2823368"/>
    <lineage>
        <taxon>Archaea</taxon>
        <taxon>Methanobacteriati</taxon>
        <taxon>Thermoplasmatota</taxon>
        <taxon>Thermoplasmata</taxon>
        <taxon>Candidatus Sysuiplasmatales</taxon>
        <taxon>Candidatus Sysuiplasmataceae</taxon>
        <taxon>Candidatus Sysuiplasma</taxon>
    </lineage>
</organism>
<dbReference type="InterPro" id="IPR039421">
    <property type="entry name" value="Type_1_exporter"/>
</dbReference>
<evidence type="ECO:0000259" key="6">
    <source>
        <dbReference type="PROSITE" id="PS50929"/>
    </source>
</evidence>
<keyword evidence="4 5" id="KW-0472">Membrane</keyword>
<dbReference type="GO" id="GO:0016020">
    <property type="term" value="C:membrane"/>
    <property type="evidence" value="ECO:0007669"/>
    <property type="project" value="UniProtKB-SubCell"/>
</dbReference>
<dbReference type="GO" id="GO:0005524">
    <property type="term" value="F:ATP binding"/>
    <property type="evidence" value="ECO:0007669"/>
    <property type="project" value="UniProtKB-KW"/>
</dbReference>
<feature type="transmembrane region" description="Helical" evidence="5">
    <location>
        <begin position="38"/>
        <end position="57"/>
    </location>
</feature>
<keyword evidence="7" id="KW-0067">ATP-binding</keyword>
<feature type="domain" description="ABC transmembrane type-1" evidence="6">
    <location>
        <begin position="38"/>
        <end position="297"/>
    </location>
</feature>
<keyword evidence="3 5" id="KW-1133">Transmembrane helix</keyword>
<dbReference type="GO" id="GO:0015421">
    <property type="term" value="F:ABC-type oligopeptide transporter activity"/>
    <property type="evidence" value="ECO:0007669"/>
    <property type="project" value="TreeGrafter"/>
</dbReference>
<comment type="subcellular location">
    <subcellularLocation>
        <location evidence="1">Membrane</location>
        <topology evidence="1">Multi-pass membrane protein</topology>
    </subcellularLocation>
</comment>
<comment type="caution">
    <text evidence="7">The sequence shown here is derived from an EMBL/GenBank/DDBJ whole genome shotgun (WGS) entry which is preliminary data.</text>
</comment>
<feature type="transmembrane region" description="Helical" evidence="5">
    <location>
        <begin position="69"/>
        <end position="88"/>
    </location>
</feature>
<sequence length="297" mass="33270">MPRSYEEIEDEIIKSGKGLSSFKRMIGDMLKQKRHVRLLVISIIVTAVTSTVAYYAIGLVADQITRRNLELLIVYALLFLSMYIIQFFSNRVRTTTSTFLSQNTIKNIRNEAFASIQRVPISFFSKVKTGYLISRISNDGESLSEFLTFQLPSVLSGIATLVISAAFMLYLAPSLALYSFIVIPVLAAFTFSIQPRVRKNYLRTRRAIARITGNLAENIGAIRAIKSFNIEEKVADKFRELNRENYEANIKASRLSSIYSGIIRVIEALGIGIVLYEGGLQTVHGIISVGILVSFVF</sequence>
<reference evidence="7" key="1">
    <citation type="submission" date="2021-04" db="EMBL/GenBank/DDBJ databases">
        <title>Genomic insights into ecological role and evolution of a novel Thermoplasmata order Candidatus Sysuiplasmatales.</title>
        <authorList>
            <person name="Yuan Y."/>
        </authorList>
    </citation>
    <scope>NUCLEOTIDE SEQUENCE</scope>
    <source>
        <strain evidence="7">YP2-bin.285</strain>
    </source>
</reference>
<gene>
    <name evidence="7" type="ORF">J9259_08390</name>
</gene>
<keyword evidence="7" id="KW-0547">Nucleotide-binding</keyword>
<dbReference type="SUPFAM" id="SSF90123">
    <property type="entry name" value="ABC transporter transmembrane region"/>
    <property type="match status" value="1"/>
</dbReference>
<accession>A0A8J7YTR4</accession>
<feature type="transmembrane region" description="Helical" evidence="5">
    <location>
        <begin position="146"/>
        <end position="169"/>
    </location>
</feature>
<evidence type="ECO:0000313" key="8">
    <source>
        <dbReference type="Proteomes" id="UP000716004"/>
    </source>
</evidence>
<evidence type="ECO:0000256" key="4">
    <source>
        <dbReference type="ARBA" id="ARBA00023136"/>
    </source>
</evidence>
<evidence type="ECO:0000256" key="3">
    <source>
        <dbReference type="ARBA" id="ARBA00022989"/>
    </source>
</evidence>
<dbReference type="PROSITE" id="PS50929">
    <property type="entry name" value="ABC_TM1F"/>
    <property type="match status" value="1"/>
</dbReference>
<dbReference type="InterPro" id="IPR036640">
    <property type="entry name" value="ABC1_TM_sf"/>
</dbReference>
<name>A0A8J7YTR4_9ARCH</name>
<keyword evidence="2 5" id="KW-0812">Transmembrane</keyword>
<evidence type="ECO:0000256" key="5">
    <source>
        <dbReference type="SAM" id="Phobius"/>
    </source>
</evidence>
<dbReference type="InterPro" id="IPR011527">
    <property type="entry name" value="ABC1_TM_dom"/>
</dbReference>
<feature type="non-terminal residue" evidence="7">
    <location>
        <position position="297"/>
    </location>
</feature>
<dbReference type="Pfam" id="PF00664">
    <property type="entry name" value="ABC_membrane"/>
    <property type="match status" value="1"/>
</dbReference>
<dbReference type="Gene3D" id="1.20.1560.10">
    <property type="entry name" value="ABC transporter type 1, transmembrane domain"/>
    <property type="match status" value="1"/>
</dbReference>
<dbReference type="Proteomes" id="UP000716004">
    <property type="component" value="Unassembled WGS sequence"/>
</dbReference>